<dbReference type="OrthoDB" id="2107166at2759"/>
<feature type="compositionally biased region" description="Polar residues" evidence="2">
    <location>
        <begin position="81"/>
        <end position="92"/>
    </location>
</feature>
<evidence type="ECO:0000259" key="3">
    <source>
        <dbReference type="Pfam" id="PF01476"/>
    </source>
</evidence>
<reference evidence="4 5" key="1">
    <citation type="journal article" date="2021" name="Nat. Commun.">
        <title>Genetic determinants of endophytism in the Arabidopsis root mycobiome.</title>
        <authorList>
            <person name="Mesny F."/>
            <person name="Miyauchi S."/>
            <person name="Thiergart T."/>
            <person name="Pickel B."/>
            <person name="Atanasova L."/>
            <person name="Karlsson M."/>
            <person name="Huettel B."/>
            <person name="Barry K.W."/>
            <person name="Haridas S."/>
            <person name="Chen C."/>
            <person name="Bauer D."/>
            <person name="Andreopoulos W."/>
            <person name="Pangilinan J."/>
            <person name="LaButti K."/>
            <person name="Riley R."/>
            <person name="Lipzen A."/>
            <person name="Clum A."/>
            <person name="Drula E."/>
            <person name="Henrissat B."/>
            <person name="Kohler A."/>
            <person name="Grigoriev I.V."/>
            <person name="Martin F.M."/>
            <person name="Hacquard S."/>
        </authorList>
    </citation>
    <scope>NUCLEOTIDE SEQUENCE [LARGE SCALE GENOMIC DNA]</scope>
    <source>
        <strain evidence="4 5">MPI-CAGE-CH-0241</strain>
    </source>
</reference>
<feature type="domain" description="LysM" evidence="3">
    <location>
        <begin position="140"/>
        <end position="177"/>
    </location>
</feature>
<dbReference type="InterPro" id="IPR036779">
    <property type="entry name" value="LysM_dom_sf"/>
</dbReference>
<organism evidence="4 5">
    <name type="scientific">Thelonectria olida</name>
    <dbReference type="NCBI Taxonomy" id="1576542"/>
    <lineage>
        <taxon>Eukaryota</taxon>
        <taxon>Fungi</taxon>
        <taxon>Dikarya</taxon>
        <taxon>Ascomycota</taxon>
        <taxon>Pezizomycotina</taxon>
        <taxon>Sordariomycetes</taxon>
        <taxon>Hypocreomycetidae</taxon>
        <taxon>Hypocreales</taxon>
        <taxon>Nectriaceae</taxon>
        <taxon>Thelonectria</taxon>
    </lineage>
</organism>
<sequence length="272" mass="30387">MDSCCTCATILSPTPPSYYDKEAEPQPILPQDRRLECCARIICGKCINNNKRFADYCPYCQISSTPSPLPQRLRDPPAYTSVPSSSSRTAELSDTPPPYTPTSKTIRTKAPVDDEKAALEAQDKSTPAEDILHFIDHSLDTVMSLSLRYGVPAPALRQANNLTSDHLLVARRTVLIPGEYYKGGVSLSPRPVEGEEEELRKGKIRRFMTSCKVSDYDEAVLYLEQSAYDLAAAVEAYMDDERWEAEHPADIRGKAQRTSRAHESRGPFWRGL</sequence>
<evidence type="ECO:0000313" key="4">
    <source>
        <dbReference type="EMBL" id="KAH6896550.1"/>
    </source>
</evidence>
<evidence type="ECO:0000256" key="1">
    <source>
        <dbReference type="ARBA" id="ARBA00044955"/>
    </source>
</evidence>
<dbReference type="PANTHER" id="PTHR20932:SF31">
    <property type="entry name" value="RING-TYPE DOMAIN-CONTAINING PROTEIN"/>
    <property type="match status" value="1"/>
</dbReference>
<accession>A0A9P8WDE8</accession>
<dbReference type="EMBL" id="JAGPYM010000003">
    <property type="protein sequence ID" value="KAH6896550.1"/>
    <property type="molecule type" value="Genomic_DNA"/>
</dbReference>
<dbReference type="PANTHER" id="PTHR20932">
    <property type="entry name" value="LYSM AND PUTATIVE PEPTIDOGLYCAN-BINDING DOMAIN-CONTAINING PROTEIN"/>
    <property type="match status" value="1"/>
</dbReference>
<dbReference type="Proteomes" id="UP000777438">
    <property type="component" value="Unassembled WGS sequence"/>
</dbReference>
<evidence type="ECO:0000313" key="5">
    <source>
        <dbReference type="Proteomes" id="UP000777438"/>
    </source>
</evidence>
<comment type="caution">
    <text evidence="4">The sequence shown here is derived from an EMBL/GenBank/DDBJ whole genome shotgun (WGS) entry which is preliminary data.</text>
</comment>
<dbReference type="InterPro" id="IPR045030">
    <property type="entry name" value="LYSM1-4"/>
</dbReference>
<protein>
    <recommendedName>
        <fullName evidence="3">LysM domain-containing protein</fullName>
    </recommendedName>
</protein>
<feature type="region of interest" description="Disordered" evidence="2">
    <location>
        <begin position="249"/>
        <end position="272"/>
    </location>
</feature>
<dbReference type="Pfam" id="PF01476">
    <property type="entry name" value="LysM"/>
    <property type="match status" value="1"/>
</dbReference>
<feature type="region of interest" description="Disordered" evidence="2">
    <location>
        <begin position="69"/>
        <end position="124"/>
    </location>
</feature>
<feature type="compositionally biased region" description="Basic and acidic residues" evidence="2">
    <location>
        <begin position="110"/>
        <end position="124"/>
    </location>
</feature>
<name>A0A9P8WDE8_9HYPO</name>
<proteinExistence type="inferred from homology"/>
<dbReference type="AlphaFoldDB" id="A0A9P8WDE8"/>
<gene>
    <name evidence="4" type="ORF">B0T10DRAFT_159090</name>
</gene>
<keyword evidence="5" id="KW-1185">Reference proteome</keyword>
<comment type="similarity">
    <text evidence="1">Belongs to the secreted LysM effector family.</text>
</comment>
<dbReference type="Pfam" id="PF14555">
    <property type="entry name" value="UBA_4"/>
    <property type="match status" value="1"/>
</dbReference>
<evidence type="ECO:0000256" key="2">
    <source>
        <dbReference type="SAM" id="MobiDB-lite"/>
    </source>
</evidence>
<dbReference type="InterPro" id="IPR018392">
    <property type="entry name" value="LysM"/>
</dbReference>
<dbReference type="CDD" id="cd00118">
    <property type="entry name" value="LysM"/>
    <property type="match status" value="1"/>
</dbReference>
<dbReference type="Gene3D" id="3.10.350.10">
    <property type="entry name" value="LysM domain"/>
    <property type="match status" value="1"/>
</dbReference>